<gene>
    <name evidence="2" type="ORF">GUITHDRAFT_112754</name>
</gene>
<name>L1IYG3_GUITC</name>
<organism evidence="2">
    <name type="scientific">Guillardia theta (strain CCMP2712)</name>
    <name type="common">Cryptophyte</name>
    <dbReference type="NCBI Taxonomy" id="905079"/>
    <lineage>
        <taxon>Eukaryota</taxon>
        <taxon>Cryptophyceae</taxon>
        <taxon>Pyrenomonadales</taxon>
        <taxon>Geminigeraceae</taxon>
        <taxon>Guillardia</taxon>
    </lineage>
</organism>
<dbReference type="Proteomes" id="UP000011087">
    <property type="component" value="Unassembled WGS sequence"/>
</dbReference>
<feature type="compositionally biased region" description="Basic and acidic residues" evidence="1">
    <location>
        <begin position="134"/>
        <end position="154"/>
    </location>
</feature>
<evidence type="ECO:0000313" key="3">
    <source>
        <dbReference type="EnsemblProtists" id="EKX41293"/>
    </source>
</evidence>
<feature type="compositionally biased region" description="Basic and acidic residues" evidence="1">
    <location>
        <begin position="238"/>
        <end position="253"/>
    </location>
</feature>
<reference evidence="3" key="3">
    <citation type="submission" date="2016-03" db="UniProtKB">
        <authorList>
            <consortium name="EnsemblProtists"/>
        </authorList>
    </citation>
    <scope>IDENTIFICATION</scope>
</reference>
<reference evidence="4" key="2">
    <citation type="submission" date="2012-11" db="EMBL/GenBank/DDBJ databases">
        <authorList>
            <person name="Kuo A."/>
            <person name="Curtis B.A."/>
            <person name="Tanifuji G."/>
            <person name="Burki F."/>
            <person name="Gruber A."/>
            <person name="Irimia M."/>
            <person name="Maruyama S."/>
            <person name="Arias M.C."/>
            <person name="Ball S.G."/>
            <person name="Gile G.H."/>
            <person name="Hirakawa Y."/>
            <person name="Hopkins J.F."/>
            <person name="Rensing S.A."/>
            <person name="Schmutz J."/>
            <person name="Symeonidi A."/>
            <person name="Elias M."/>
            <person name="Eveleigh R.J."/>
            <person name="Herman E.K."/>
            <person name="Klute M.J."/>
            <person name="Nakayama T."/>
            <person name="Obornik M."/>
            <person name="Reyes-Prieto A."/>
            <person name="Armbrust E.V."/>
            <person name="Aves S.J."/>
            <person name="Beiko R.G."/>
            <person name="Coutinho P."/>
            <person name="Dacks J.B."/>
            <person name="Durnford D.G."/>
            <person name="Fast N.M."/>
            <person name="Green B.R."/>
            <person name="Grisdale C."/>
            <person name="Hempe F."/>
            <person name="Henrissat B."/>
            <person name="Hoppner M.P."/>
            <person name="Ishida K.-I."/>
            <person name="Kim E."/>
            <person name="Koreny L."/>
            <person name="Kroth P.G."/>
            <person name="Liu Y."/>
            <person name="Malik S.-B."/>
            <person name="Maier U.G."/>
            <person name="McRose D."/>
            <person name="Mock T."/>
            <person name="Neilson J.A."/>
            <person name="Onodera N.T."/>
            <person name="Poole A.M."/>
            <person name="Pritham E.J."/>
            <person name="Richards T.A."/>
            <person name="Rocap G."/>
            <person name="Roy S.W."/>
            <person name="Sarai C."/>
            <person name="Schaack S."/>
            <person name="Shirato S."/>
            <person name="Slamovits C.H."/>
            <person name="Spencer D.F."/>
            <person name="Suzuki S."/>
            <person name="Worden A.Z."/>
            <person name="Zauner S."/>
            <person name="Barry K."/>
            <person name="Bell C."/>
            <person name="Bharti A.K."/>
            <person name="Crow J.A."/>
            <person name="Grimwood J."/>
            <person name="Kramer R."/>
            <person name="Lindquist E."/>
            <person name="Lucas S."/>
            <person name="Salamov A."/>
            <person name="McFadden G.I."/>
            <person name="Lane C.E."/>
            <person name="Keeling P.J."/>
            <person name="Gray M.W."/>
            <person name="Grigoriev I.V."/>
            <person name="Archibald J.M."/>
        </authorList>
    </citation>
    <scope>NUCLEOTIDE SEQUENCE</scope>
    <source>
        <strain evidence="4">CCMP2712</strain>
    </source>
</reference>
<feature type="region of interest" description="Disordered" evidence="1">
    <location>
        <begin position="1"/>
        <end position="85"/>
    </location>
</feature>
<accession>L1IYG3</accession>
<protein>
    <submittedName>
        <fullName evidence="2 3">Uncharacterized protein</fullName>
    </submittedName>
</protein>
<sequence length="379" mass="42320">MPLRQVDNSMKFDPEPPQGRPAAHASDPGGEGEEGNGKSSPLQWRRMRVARNGSWRSFFQSSSRGGPQPVMQRSRSEGSFKRREEVVKGKKAVKVEKVVVEEELVRDKGAVKVEEVMKVGKEGEDEARREVQELVSERSIEESKIGRDLSHQSEDSEETLNSECDWSVRIPPGDSNELHENLSELSEPEEDETSMSLTQTSSHWMSQHLRVVAQQQLHAASSAMTPLKVTDGLVTSKNDPEYRSSRRRGEGKEQPGWLTIPSNIEERRVALIQQHKESEESEQLVVLKGKMEPSASTTAGWSLVHHQISMKLDEDDQPWPSPLQPGLENTPTPAKSLKSRRTAKCSVSELPSSEQGMSMLRSISSSLACSKVQLDFDES</sequence>
<dbReference type="GeneID" id="17297941"/>
<reference evidence="2 4" key="1">
    <citation type="journal article" date="2012" name="Nature">
        <title>Algal genomes reveal evolutionary mosaicism and the fate of nucleomorphs.</title>
        <authorList>
            <consortium name="DOE Joint Genome Institute"/>
            <person name="Curtis B.A."/>
            <person name="Tanifuji G."/>
            <person name="Burki F."/>
            <person name="Gruber A."/>
            <person name="Irimia M."/>
            <person name="Maruyama S."/>
            <person name="Arias M.C."/>
            <person name="Ball S.G."/>
            <person name="Gile G.H."/>
            <person name="Hirakawa Y."/>
            <person name="Hopkins J.F."/>
            <person name="Kuo A."/>
            <person name="Rensing S.A."/>
            <person name="Schmutz J."/>
            <person name="Symeonidi A."/>
            <person name="Elias M."/>
            <person name="Eveleigh R.J."/>
            <person name="Herman E.K."/>
            <person name="Klute M.J."/>
            <person name="Nakayama T."/>
            <person name="Obornik M."/>
            <person name="Reyes-Prieto A."/>
            <person name="Armbrust E.V."/>
            <person name="Aves S.J."/>
            <person name="Beiko R.G."/>
            <person name="Coutinho P."/>
            <person name="Dacks J.B."/>
            <person name="Durnford D.G."/>
            <person name="Fast N.M."/>
            <person name="Green B.R."/>
            <person name="Grisdale C.J."/>
            <person name="Hempel F."/>
            <person name="Henrissat B."/>
            <person name="Hoppner M.P."/>
            <person name="Ishida K."/>
            <person name="Kim E."/>
            <person name="Koreny L."/>
            <person name="Kroth P.G."/>
            <person name="Liu Y."/>
            <person name="Malik S.B."/>
            <person name="Maier U.G."/>
            <person name="McRose D."/>
            <person name="Mock T."/>
            <person name="Neilson J.A."/>
            <person name="Onodera N.T."/>
            <person name="Poole A.M."/>
            <person name="Pritham E.J."/>
            <person name="Richards T.A."/>
            <person name="Rocap G."/>
            <person name="Roy S.W."/>
            <person name="Sarai C."/>
            <person name="Schaack S."/>
            <person name="Shirato S."/>
            <person name="Slamovits C.H."/>
            <person name="Spencer D.F."/>
            <person name="Suzuki S."/>
            <person name="Worden A.Z."/>
            <person name="Zauner S."/>
            <person name="Barry K."/>
            <person name="Bell C."/>
            <person name="Bharti A.K."/>
            <person name="Crow J.A."/>
            <person name="Grimwood J."/>
            <person name="Kramer R."/>
            <person name="Lindquist E."/>
            <person name="Lucas S."/>
            <person name="Salamov A."/>
            <person name="McFadden G.I."/>
            <person name="Lane C.E."/>
            <person name="Keeling P.J."/>
            <person name="Gray M.W."/>
            <person name="Grigoriev I.V."/>
            <person name="Archibald J.M."/>
        </authorList>
    </citation>
    <scope>NUCLEOTIDE SEQUENCE</scope>
    <source>
        <strain evidence="2 4">CCMP2712</strain>
    </source>
</reference>
<feature type="compositionally biased region" description="Polar residues" evidence="1">
    <location>
        <begin position="54"/>
        <end position="65"/>
    </location>
</feature>
<dbReference type="KEGG" id="gtt:GUITHDRAFT_112754"/>
<feature type="region of interest" description="Disordered" evidence="1">
    <location>
        <begin position="134"/>
        <end position="202"/>
    </location>
</feature>
<dbReference type="EnsemblProtists" id="EKX41293">
    <property type="protein sequence ID" value="EKX41293"/>
    <property type="gene ID" value="GUITHDRAFT_112754"/>
</dbReference>
<feature type="region of interest" description="Disordered" evidence="1">
    <location>
        <begin position="230"/>
        <end position="260"/>
    </location>
</feature>
<evidence type="ECO:0000313" key="4">
    <source>
        <dbReference type="Proteomes" id="UP000011087"/>
    </source>
</evidence>
<evidence type="ECO:0000256" key="1">
    <source>
        <dbReference type="SAM" id="MobiDB-lite"/>
    </source>
</evidence>
<dbReference type="PaxDb" id="55529-EKX41293"/>
<dbReference type="AlphaFoldDB" id="L1IYG3"/>
<evidence type="ECO:0000313" key="2">
    <source>
        <dbReference type="EMBL" id="EKX41293.1"/>
    </source>
</evidence>
<dbReference type="EMBL" id="JH993025">
    <property type="protein sequence ID" value="EKX41293.1"/>
    <property type="molecule type" value="Genomic_DNA"/>
</dbReference>
<dbReference type="HOGENOM" id="CLU_730487_0_0_1"/>
<feature type="compositionally biased region" description="Basic and acidic residues" evidence="1">
    <location>
        <begin position="74"/>
        <end position="85"/>
    </location>
</feature>
<feature type="region of interest" description="Disordered" evidence="1">
    <location>
        <begin position="313"/>
        <end position="357"/>
    </location>
</feature>
<dbReference type="RefSeq" id="XP_005828273.1">
    <property type="nucleotide sequence ID" value="XM_005828216.1"/>
</dbReference>
<proteinExistence type="predicted"/>
<keyword evidence="4" id="KW-1185">Reference proteome</keyword>